<keyword evidence="7" id="KW-1185">Reference proteome</keyword>
<dbReference type="PANTHER" id="PTHR43585:SF2">
    <property type="entry name" value="ATP-GRASP ENZYME FSQD"/>
    <property type="match status" value="1"/>
</dbReference>
<dbReference type="EMBL" id="JBEZNA010000070">
    <property type="protein sequence ID" value="MEU9580283.1"/>
    <property type="molecule type" value="Genomic_DNA"/>
</dbReference>
<evidence type="ECO:0000313" key="7">
    <source>
        <dbReference type="Proteomes" id="UP001551584"/>
    </source>
</evidence>
<evidence type="ECO:0000256" key="4">
    <source>
        <dbReference type="PROSITE-ProRule" id="PRU00409"/>
    </source>
</evidence>
<evidence type="ECO:0000313" key="6">
    <source>
        <dbReference type="EMBL" id="MEU9580283.1"/>
    </source>
</evidence>
<dbReference type="InterPro" id="IPR013815">
    <property type="entry name" value="ATP_grasp_subdomain_1"/>
</dbReference>
<dbReference type="InterPro" id="IPR011761">
    <property type="entry name" value="ATP-grasp"/>
</dbReference>
<accession>A0ABV3EVM7</accession>
<dbReference type="Gene3D" id="3.30.1490.20">
    <property type="entry name" value="ATP-grasp fold, A domain"/>
    <property type="match status" value="1"/>
</dbReference>
<organism evidence="6 7">
    <name type="scientific">Streptomyces chilikensis</name>
    <dbReference type="NCBI Taxonomy" id="1194079"/>
    <lineage>
        <taxon>Bacteria</taxon>
        <taxon>Bacillati</taxon>
        <taxon>Actinomycetota</taxon>
        <taxon>Actinomycetes</taxon>
        <taxon>Kitasatosporales</taxon>
        <taxon>Streptomycetaceae</taxon>
        <taxon>Streptomyces</taxon>
    </lineage>
</organism>
<keyword evidence="1" id="KW-0436">Ligase</keyword>
<keyword evidence="3 4" id="KW-0067">ATP-binding</keyword>
<dbReference type="PANTHER" id="PTHR43585">
    <property type="entry name" value="FUMIPYRROLE BIOSYNTHESIS PROTEIN C"/>
    <property type="match status" value="1"/>
</dbReference>
<evidence type="ECO:0000259" key="5">
    <source>
        <dbReference type="PROSITE" id="PS50975"/>
    </source>
</evidence>
<dbReference type="Proteomes" id="UP001551584">
    <property type="component" value="Unassembled WGS sequence"/>
</dbReference>
<gene>
    <name evidence="6" type="ORF">AB0D95_24000</name>
</gene>
<evidence type="ECO:0000256" key="2">
    <source>
        <dbReference type="ARBA" id="ARBA00022741"/>
    </source>
</evidence>
<reference evidence="6 7" key="1">
    <citation type="submission" date="2024-06" db="EMBL/GenBank/DDBJ databases">
        <title>The Natural Products Discovery Center: Release of the First 8490 Sequenced Strains for Exploring Actinobacteria Biosynthetic Diversity.</title>
        <authorList>
            <person name="Kalkreuter E."/>
            <person name="Kautsar S.A."/>
            <person name="Yang D."/>
            <person name="Bader C.D."/>
            <person name="Teijaro C.N."/>
            <person name="Fluegel L."/>
            <person name="Davis C.M."/>
            <person name="Simpson J.R."/>
            <person name="Lauterbach L."/>
            <person name="Steele A.D."/>
            <person name="Gui C."/>
            <person name="Meng S."/>
            <person name="Li G."/>
            <person name="Viehrig K."/>
            <person name="Ye F."/>
            <person name="Su P."/>
            <person name="Kiefer A.F."/>
            <person name="Nichols A."/>
            <person name="Cepeda A.J."/>
            <person name="Yan W."/>
            <person name="Fan B."/>
            <person name="Jiang Y."/>
            <person name="Adhikari A."/>
            <person name="Zheng C.-J."/>
            <person name="Schuster L."/>
            <person name="Cowan T.M."/>
            <person name="Smanski M.J."/>
            <person name="Chevrette M.G."/>
            <person name="De Carvalho L.P.S."/>
            <person name="Shen B."/>
        </authorList>
    </citation>
    <scope>NUCLEOTIDE SEQUENCE [LARGE SCALE GENOMIC DNA]</scope>
    <source>
        <strain evidence="6 7">NPDC048117</strain>
    </source>
</reference>
<dbReference type="Gene3D" id="3.30.470.20">
    <property type="entry name" value="ATP-grasp fold, B domain"/>
    <property type="match status" value="1"/>
</dbReference>
<proteinExistence type="predicted"/>
<sequence>MSATEKSSPARSPQEFATAGHRPHVVVVNRWRERYAEFTRYIDHAANRVSYVTTEVGTGSVPAEAHDVVLVPATDDLERVRAVVRALAARHGAPESIVALKEDDLLVGAALREEWDVPGPRQPEQIVFRDKYVMCRAVHDAGLDVPAFAAATDAAAVLEFGEAHGWPVIVKPRTGSSSAGVVRVDGPEQVAGLSLDADPMLVQAFVDATICHVDGVFDGERLLAWRASRYLNTCLGFRVGSFLGSVEIDDPRVNAAIGKAAAGFLGALSPGRATVFHLEVFLDEDDLDADGLPRCRFLECGARVGGAEIPFLWREVHGYDLMHAAWQLQLDRPLPPVPATAATPSATGEVAGWMLVPAPAERPCRITESTSMTGRREGPYAEVVLRPGEVLPDADAYYEHVGGRFRFRGATAAAVETAVTTTARDFRVHAEPLTFSTTTA</sequence>
<dbReference type="InterPro" id="IPR052032">
    <property type="entry name" value="ATP-dep_AA_Ligase"/>
</dbReference>
<dbReference type="SUPFAM" id="SSF56059">
    <property type="entry name" value="Glutathione synthetase ATP-binding domain-like"/>
    <property type="match status" value="1"/>
</dbReference>
<keyword evidence="2 4" id="KW-0547">Nucleotide-binding</keyword>
<dbReference type="PROSITE" id="PS50975">
    <property type="entry name" value="ATP_GRASP"/>
    <property type="match status" value="1"/>
</dbReference>
<dbReference type="RefSeq" id="WP_359275914.1">
    <property type="nucleotide sequence ID" value="NZ_JBEZNA010000070.1"/>
</dbReference>
<feature type="domain" description="ATP-grasp" evidence="5">
    <location>
        <begin position="135"/>
        <end position="330"/>
    </location>
</feature>
<evidence type="ECO:0000256" key="1">
    <source>
        <dbReference type="ARBA" id="ARBA00022598"/>
    </source>
</evidence>
<comment type="caution">
    <text evidence="6">The sequence shown here is derived from an EMBL/GenBank/DDBJ whole genome shotgun (WGS) entry which is preliminary data.</text>
</comment>
<evidence type="ECO:0000256" key="3">
    <source>
        <dbReference type="ARBA" id="ARBA00022840"/>
    </source>
</evidence>
<name>A0ABV3EVM7_9ACTN</name>
<protein>
    <submittedName>
        <fullName evidence="6">Biotin carboxylase</fullName>
    </submittedName>
</protein>
<dbReference type="Gene3D" id="3.40.50.20">
    <property type="match status" value="1"/>
</dbReference>